<protein>
    <recommendedName>
        <fullName evidence="1">Reverse transcriptase domain-containing protein</fullName>
    </recommendedName>
</protein>
<dbReference type="Proteomes" id="UP001235939">
    <property type="component" value="Chromosome 09"/>
</dbReference>
<accession>A0ABY6KUI6</accession>
<reference evidence="2 3" key="1">
    <citation type="submission" date="2022-01" db="EMBL/GenBank/DDBJ databases">
        <title>A chromosomal length assembly of Cordylochernes scorpioides.</title>
        <authorList>
            <person name="Zeh D."/>
            <person name="Zeh J."/>
        </authorList>
    </citation>
    <scope>NUCLEOTIDE SEQUENCE [LARGE SCALE GENOMIC DNA]</scope>
    <source>
        <strain evidence="2">IN4F17</strain>
        <tissue evidence="2">Whole Body</tissue>
    </source>
</reference>
<dbReference type="InterPro" id="IPR058912">
    <property type="entry name" value="HTH_animal"/>
</dbReference>
<name>A0ABY6KUI6_9ARAC</name>
<organism evidence="2 3">
    <name type="scientific">Cordylochernes scorpioides</name>
    <dbReference type="NCBI Taxonomy" id="51811"/>
    <lineage>
        <taxon>Eukaryota</taxon>
        <taxon>Metazoa</taxon>
        <taxon>Ecdysozoa</taxon>
        <taxon>Arthropoda</taxon>
        <taxon>Chelicerata</taxon>
        <taxon>Arachnida</taxon>
        <taxon>Pseudoscorpiones</taxon>
        <taxon>Cheliferoidea</taxon>
        <taxon>Chernetidae</taxon>
        <taxon>Cordylochernes</taxon>
    </lineage>
</organism>
<dbReference type="SUPFAM" id="SSF56672">
    <property type="entry name" value="DNA/RNA polymerases"/>
    <property type="match status" value="1"/>
</dbReference>
<dbReference type="InterPro" id="IPR000477">
    <property type="entry name" value="RT_dom"/>
</dbReference>
<dbReference type="PROSITE" id="PS50878">
    <property type="entry name" value="RT_POL"/>
    <property type="match status" value="1"/>
</dbReference>
<sequence length="630" mass="70523">MDRSDLLHGQDTTTTSVGRYCDQGARTDLICSMDKTPPPPQLAGIVIRVHGPICSIDKTPPPLITISHLYIRWASNIDPLQEQTFPESFLELNPPSALFLTRSNLPYAVPYPKSSGNLPPPPCQSLGKYRSLRSIQHNSNIVVTRSDKGSQTVILDTVDYTSKMTEILSDHTTFIPVTQSDVSTSVKTFRLKLLRLKKSGNITPDQYSSFISDLNSVPYIYGLPKTHKPGIPLRPIIAYHLSPAYKLSKYLAGYLTPLVKTRPQSFAITDIPSFIQSVQSLSPALNSAMVSFDVNSMYLSLPHQLIINQLTKFLQDNHTDSQTIDSIIALSSLCLDFTTFTFNNLFYKQIRGSPMGSPLSSPLAEIVMSTIDHWIQQQFTPGIHMWRRYIDDIFCICDTGQEISILACLNSFHPEVTFSLESEVNSVLPFLDILIIRTPSHYHTTVYHKINNPTFYTNFNSSCPLAHKINTVRTLTKRLVTHCFLPIFRSIELSKIIKQLALSQYPPHFIHKYRYNPLSVKPTTVSRNICLLPFSPQSVSISRILRSHGVNTYFSNNKSIDTLHRSAVVQSSGGSVYSVSCNDCNASYIGETGRSVATRMTEHGSNVRDPNGWRSATPLKMATIVYKLPA</sequence>
<dbReference type="Pfam" id="PF00078">
    <property type="entry name" value="RVT_1"/>
    <property type="match status" value="1"/>
</dbReference>
<feature type="domain" description="Reverse transcriptase" evidence="1">
    <location>
        <begin position="204"/>
        <end position="461"/>
    </location>
</feature>
<evidence type="ECO:0000259" key="1">
    <source>
        <dbReference type="PROSITE" id="PS50878"/>
    </source>
</evidence>
<gene>
    <name evidence="2" type="ORF">LAZ67_9003493</name>
</gene>
<dbReference type="PANTHER" id="PTHR21301">
    <property type="entry name" value="REVERSE TRANSCRIPTASE"/>
    <property type="match status" value="1"/>
</dbReference>
<proteinExistence type="predicted"/>
<evidence type="ECO:0000313" key="3">
    <source>
        <dbReference type="Proteomes" id="UP001235939"/>
    </source>
</evidence>
<keyword evidence="3" id="KW-1185">Reference proteome</keyword>
<dbReference type="InterPro" id="IPR043502">
    <property type="entry name" value="DNA/RNA_pol_sf"/>
</dbReference>
<evidence type="ECO:0000313" key="2">
    <source>
        <dbReference type="EMBL" id="UYV72513.1"/>
    </source>
</evidence>
<dbReference type="EMBL" id="CP092871">
    <property type="protein sequence ID" value="UYV72513.1"/>
    <property type="molecule type" value="Genomic_DNA"/>
</dbReference>
<dbReference type="PANTHER" id="PTHR21301:SF10">
    <property type="entry name" value="REVERSE TRANSCRIPTASE DOMAIN-CONTAINING PROTEIN"/>
    <property type="match status" value="1"/>
</dbReference>
<dbReference type="Pfam" id="PF26215">
    <property type="entry name" value="HTH_animal"/>
    <property type="match status" value="1"/>
</dbReference>